<keyword evidence="3" id="KW-0238">DNA-binding</keyword>
<name>A0A0D2DTE0_9EURO</name>
<dbReference type="GO" id="GO:0045944">
    <property type="term" value="P:positive regulation of transcription by RNA polymerase II"/>
    <property type="evidence" value="ECO:0007669"/>
    <property type="project" value="TreeGrafter"/>
</dbReference>
<dbReference type="GO" id="GO:0000981">
    <property type="term" value="F:DNA-binding transcription factor activity, RNA polymerase II-specific"/>
    <property type="evidence" value="ECO:0007669"/>
    <property type="project" value="InterPro"/>
</dbReference>
<dbReference type="GeneID" id="27353586"/>
<dbReference type="GO" id="GO:0008270">
    <property type="term" value="F:zinc ion binding"/>
    <property type="evidence" value="ECO:0007669"/>
    <property type="project" value="InterPro"/>
</dbReference>
<dbReference type="Gene3D" id="4.10.240.10">
    <property type="entry name" value="Zn(2)-C6 fungal-type DNA-binding domain"/>
    <property type="match status" value="1"/>
</dbReference>
<evidence type="ECO:0000313" key="8">
    <source>
        <dbReference type="EMBL" id="KIW45800.1"/>
    </source>
</evidence>
<keyword evidence="5" id="KW-0539">Nucleus</keyword>
<keyword evidence="1" id="KW-0479">Metal-binding</keyword>
<dbReference type="InterPro" id="IPR036864">
    <property type="entry name" value="Zn2-C6_fun-type_DNA-bd_sf"/>
</dbReference>
<evidence type="ECO:0000256" key="5">
    <source>
        <dbReference type="ARBA" id="ARBA00023242"/>
    </source>
</evidence>
<dbReference type="CDD" id="cd12148">
    <property type="entry name" value="fungal_TF_MHR"/>
    <property type="match status" value="1"/>
</dbReference>
<dbReference type="PANTHER" id="PTHR47655">
    <property type="entry name" value="QUINIC ACID UTILIZATION ACTIVATOR"/>
    <property type="match status" value="1"/>
</dbReference>
<dbReference type="PROSITE" id="PS50048">
    <property type="entry name" value="ZN2_CY6_FUNGAL_2"/>
    <property type="match status" value="1"/>
</dbReference>
<dbReference type="SMART" id="SM00066">
    <property type="entry name" value="GAL4"/>
    <property type="match status" value="1"/>
</dbReference>
<sequence length="763" mass="84926">MSSAAFIGDVPRSSSASGRQLPAYRARYSRHRVERACDICRRRKERCDGARPYCSGCVAAGRECVYSGHTKKRGLPEGWVRSLQKIWAMAIMRNSDLEDDILAIVSDGLKDPTQKDFAALWTDEFNEYGLFQRWKRSRVSRELENLLPSLENLPLNKVKDTSGEDEVEVVQELHRSDSYIQAQGIPQIRDASDLIAITEDAAMDDDIGGQNEAIKALHDSQNTVVLTASTPDLLNSYFTWTQSWLPIIEKHTIYREWHQYSEGTSTSLSGEHVCLMAITIYEQLHGPKSPRLATPEAAINGGDFYNLQVAIENLIPKDNKELRLAHVQALLILTLTVLGLGRLLDAWLLVGRCSRLILLLKSTSAGFIPSYELRQSPQPDRIQHVLLACFVIDSLLSSRLSIHPHIRPEDLTDRDLVEEDGDEEWTPLPQAFQSGGAASGPMFAMSTLNQLVQASKFYGRLSASSTSAERRLAELQLLEDDIESWCQGLPIKSRLAYSFKEDDLGHSPHLWMVQLILLSTLTAVVVQRKRLGQADPKNSYRLSALFQQLSLLLTTRAKNLNSAAIPPIWEPILSTLMDNIEEAESLSLTFTEDILVSLKAIVASASSVWPAFNDLNGRLESHSADTAELRRSTTQPPIQQGQATDNAFSRMTEQELVSASDPVGNDMNMSRGAIPADLHRSDLDLRLLQADDGEVTNTSTLCQIGPTEPIPPSTQSDTGSLMPDFVTMDALTWDSSWQQSFQHLGFSQLEATNDGLKSFFDEM</sequence>
<feature type="region of interest" description="Disordered" evidence="6">
    <location>
        <begin position="698"/>
        <end position="717"/>
    </location>
</feature>
<protein>
    <recommendedName>
        <fullName evidence="7">Zn(2)-C6 fungal-type domain-containing protein</fullName>
    </recommendedName>
</protein>
<evidence type="ECO:0000313" key="9">
    <source>
        <dbReference type="Proteomes" id="UP000053342"/>
    </source>
</evidence>
<reference evidence="8 9" key="1">
    <citation type="submission" date="2015-01" db="EMBL/GenBank/DDBJ databases">
        <title>The Genome Sequence of Exophiala oligosperma CBS72588.</title>
        <authorList>
            <consortium name="The Broad Institute Genomics Platform"/>
            <person name="Cuomo C."/>
            <person name="de Hoog S."/>
            <person name="Gorbushina A."/>
            <person name="Stielow B."/>
            <person name="Teixiera M."/>
            <person name="Abouelleil A."/>
            <person name="Chapman S.B."/>
            <person name="Priest M."/>
            <person name="Young S.K."/>
            <person name="Wortman J."/>
            <person name="Nusbaum C."/>
            <person name="Birren B."/>
        </authorList>
    </citation>
    <scope>NUCLEOTIDE SEQUENCE [LARGE SCALE GENOMIC DNA]</scope>
    <source>
        <strain evidence="8 9">CBS 72588</strain>
    </source>
</reference>
<dbReference type="RefSeq" id="XP_016266016.1">
    <property type="nucleotide sequence ID" value="XM_016402119.1"/>
</dbReference>
<dbReference type="Proteomes" id="UP000053342">
    <property type="component" value="Unassembled WGS sequence"/>
</dbReference>
<evidence type="ECO:0000256" key="6">
    <source>
        <dbReference type="SAM" id="MobiDB-lite"/>
    </source>
</evidence>
<dbReference type="SMART" id="SM00906">
    <property type="entry name" value="Fungal_trans"/>
    <property type="match status" value="1"/>
</dbReference>
<dbReference type="InterPro" id="IPR007219">
    <property type="entry name" value="XnlR_reg_dom"/>
</dbReference>
<gene>
    <name evidence="8" type="ORF">PV06_01512</name>
</gene>
<dbReference type="GO" id="GO:0003677">
    <property type="term" value="F:DNA binding"/>
    <property type="evidence" value="ECO:0007669"/>
    <property type="project" value="UniProtKB-KW"/>
</dbReference>
<accession>A0A0D2DTE0</accession>
<evidence type="ECO:0000256" key="4">
    <source>
        <dbReference type="ARBA" id="ARBA00023163"/>
    </source>
</evidence>
<dbReference type="CDD" id="cd00067">
    <property type="entry name" value="GAL4"/>
    <property type="match status" value="1"/>
</dbReference>
<dbReference type="Pfam" id="PF04082">
    <property type="entry name" value="Fungal_trans"/>
    <property type="match status" value="1"/>
</dbReference>
<organism evidence="8 9">
    <name type="scientific">Exophiala oligosperma</name>
    <dbReference type="NCBI Taxonomy" id="215243"/>
    <lineage>
        <taxon>Eukaryota</taxon>
        <taxon>Fungi</taxon>
        <taxon>Dikarya</taxon>
        <taxon>Ascomycota</taxon>
        <taxon>Pezizomycotina</taxon>
        <taxon>Eurotiomycetes</taxon>
        <taxon>Chaetothyriomycetidae</taxon>
        <taxon>Chaetothyriales</taxon>
        <taxon>Herpotrichiellaceae</taxon>
        <taxon>Exophiala</taxon>
    </lineage>
</organism>
<keyword evidence="9" id="KW-1185">Reference proteome</keyword>
<keyword evidence="2" id="KW-0805">Transcription regulation</keyword>
<dbReference type="PROSITE" id="PS00463">
    <property type="entry name" value="ZN2_CY6_FUNGAL_1"/>
    <property type="match status" value="1"/>
</dbReference>
<dbReference type="HOGENOM" id="CLU_007607_1_1_1"/>
<dbReference type="SUPFAM" id="SSF57701">
    <property type="entry name" value="Zn2/Cys6 DNA-binding domain"/>
    <property type="match status" value="1"/>
</dbReference>
<keyword evidence="4" id="KW-0804">Transcription</keyword>
<dbReference type="VEuPathDB" id="FungiDB:PV06_01512"/>
<dbReference type="EMBL" id="KN847333">
    <property type="protein sequence ID" value="KIW45800.1"/>
    <property type="molecule type" value="Genomic_DNA"/>
</dbReference>
<dbReference type="OrthoDB" id="3364175at2759"/>
<evidence type="ECO:0000256" key="2">
    <source>
        <dbReference type="ARBA" id="ARBA00023015"/>
    </source>
</evidence>
<proteinExistence type="predicted"/>
<dbReference type="AlphaFoldDB" id="A0A0D2DTE0"/>
<evidence type="ECO:0000256" key="1">
    <source>
        <dbReference type="ARBA" id="ARBA00022723"/>
    </source>
</evidence>
<evidence type="ECO:0000259" key="7">
    <source>
        <dbReference type="PROSITE" id="PS50048"/>
    </source>
</evidence>
<dbReference type="InterPro" id="IPR052783">
    <property type="entry name" value="Metabolic/Drug-Res_Regulator"/>
</dbReference>
<feature type="domain" description="Zn(2)-C6 fungal-type" evidence="7">
    <location>
        <begin position="36"/>
        <end position="66"/>
    </location>
</feature>
<dbReference type="InterPro" id="IPR001138">
    <property type="entry name" value="Zn2Cys6_DnaBD"/>
</dbReference>
<dbReference type="Pfam" id="PF00172">
    <property type="entry name" value="Zn_clus"/>
    <property type="match status" value="1"/>
</dbReference>
<dbReference type="PANTHER" id="PTHR47655:SF2">
    <property type="entry name" value="QUINIC ACID UTILIZATION ACTIVATOR"/>
    <property type="match status" value="1"/>
</dbReference>
<evidence type="ECO:0000256" key="3">
    <source>
        <dbReference type="ARBA" id="ARBA00023125"/>
    </source>
</evidence>
<dbReference type="GO" id="GO:0006351">
    <property type="term" value="P:DNA-templated transcription"/>
    <property type="evidence" value="ECO:0007669"/>
    <property type="project" value="InterPro"/>
</dbReference>